<dbReference type="EMBL" id="SDOX01000005">
    <property type="protein sequence ID" value="TFJ87825.1"/>
    <property type="molecule type" value="Genomic_DNA"/>
</dbReference>
<sequence>MGRAVTVRDIKPQDFIVAYAAHLKTKDNFEVPKWADIVKTGIGKELAPYDPDWYYTRAAAVLRQIYLKQGIGVGALRRIYGGSKRRGVERSTTVKGAGGCIRHVLIQFENLKYVTKDSNGGRKITKEGQTALDQIAASVANAEADE</sequence>
<dbReference type="GO" id="GO:0003723">
    <property type="term" value="F:RNA binding"/>
    <property type="evidence" value="ECO:0007669"/>
    <property type="project" value="TreeGrafter"/>
</dbReference>
<evidence type="ECO:0000313" key="4">
    <source>
        <dbReference type="EMBL" id="TFJ87825.1"/>
    </source>
</evidence>
<dbReference type="FunFam" id="1.10.10.10:FF:000118">
    <property type="entry name" value="40S ribosomal protein S19"/>
    <property type="match status" value="1"/>
</dbReference>
<dbReference type="GO" id="GO:0003735">
    <property type="term" value="F:structural constituent of ribosome"/>
    <property type="evidence" value="ECO:0007669"/>
    <property type="project" value="InterPro"/>
</dbReference>
<comment type="similarity">
    <text evidence="1">Belongs to the eukaryotic ribosomal protein eS19 family.</text>
</comment>
<dbReference type="Gene3D" id="1.10.10.10">
    <property type="entry name" value="Winged helix-like DNA-binding domain superfamily/Winged helix DNA-binding domain"/>
    <property type="match status" value="1"/>
</dbReference>
<accession>A0A4D9DE08</accession>
<evidence type="ECO:0000256" key="2">
    <source>
        <dbReference type="ARBA" id="ARBA00022980"/>
    </source>
</evidence>
<evidence type="ECO:0000313" key="5">
    <source>
        <dbReference type="Proteomes" id="UP000355283"/>
    </source>
</evidence>
<comment type="caution">
    <text evidence="4">The sequence shown here is derived from an EMBL/GenBank/DDBJ whole genome shotgun (WGS) entry which is preliminary data.</text>
</comment>
<dbReference type="GO" id="GO:0000028">
    <property type="term" value="P:ribosomal small subunit assembly"/>
    <property type="evidence" value="ECO:0007669"/>
    <property type="project" value="TreeGrafter"/>
</dbReference>
<dbReference type="InterPro" id="IPR036388">
    <property type="entry name" value="WH-like_DNA-bd_sf"/>
</dbReference>
<dbReference type="PANTHER" id="PTHR11710:SF0">
    <property type="entry name" value="40S RIBOSOMAL PROTEIN S19"/>
    <property type="match status" value="1"/>
</dbReference>
<dbReference type="Proteomes" id="UP000355283">
    <property type="component" value="Unassembled WGS sequence"/>
</dbReference>
<organism evidence="4 5">
    <name type="scientific">Nannochloropsis salina CCMP1776</name>
    <dbReference type="NCBI Taxonomy" id="1027361"/>
    <lineage>
        <taxon>Eukaryota</taxon>
        <taxon>Sar</taxon>
        <taxon>Stramenopiles</taxon>
        <taxon>Ochrophyta</taxon>
        <taxon>Eustigmatophyceae</taxon>
        <taxon>Eustigmatales</taxon>
        <taxon>Monodopsidaceae</taxon>
        <taxon>Microchloropsis</taxon>
        <taxon>Microchloropsis salina</taxon>
    </lineage>
</organism>
<name>A0A4D9DE08_9STRA</name>
<dbReference type="AlphaFoldDB" id="A0A4D9DE08"/>
<keyword evidence="5" id="KW-1185">Reference proteome</keyword>
<reference evidence="4 5" key="1">
    <citation type="submission" date="2019-01" db="EMBL/GenBank/DDBJ databases">
        <title>Nuclear Genome Assembly of the Microalgal Biofuel strain Nannochloropsis salina CCMP1776.</title>
        <authorList>
            <person name="Hovde B."/>
        </authorList>
    </citation>
    <scope>NUCLEOTIDE SEQUENCE [LARGE SCALE GENOMIC DNA]</scope>
    <source>
        <strain evidence="4 5">CCMP1776</strain>
    </source>
</reference>
<proteinExistence type="inferred from homology"/>
<gene>
    <name evidence="4" type="ORF">NSK_001172</name>
</gene>
<dbReference type="SMART" id="SM01413">
    <property type="entry name" value="Ribosomal_S19e"/>
    <property type="match status" value="1"/>
</dbReference>
<keyword evidence="3" id="KW-0687">Ribonucleoprotein</keyword>
<dbReference type="GO" id="GO:0006412">
    <property type="term" value="P:translation"/>
    <property type="evidence" value="ECO:0007669"/>
    <property type="project" value="InterPro"/>
</dbReference>
<dbReference type="InterPro" id="IPR036390">
    <property type="entry name" value="WH_DNA-bd_sf"/>
</dbReference>
<keyword evidence="2" id="KW-0689">Ribosomal protein</keyword>
<evidence type="ECO:0000256" key="3">
    <source>
        <dbReference type="ARBA" id="ARBA00023274"/>
    </source>
</evidence>
<evidence type="ECO:0000256" key="1">
    <source>
        <dbReference type="ARBA" id="ARBA00010014"/>
    </source>
</evidence>
<dbReference type="GO" id="GO:0022627">
    <property type="term" value="C:cytosolic small ribosomal subunit"/>
    <property type="evidence" value="ECO:0007669"/>
    <property type="project" value="TreeGrafter"/>
</dbReference>
<dbReference type="SUPFAM" id="SSF46785">
    <property type="entry name" value="Winged helix' DNA-binding domain"/>
    <property type="match status" value="1"/>
</dbReference>
<dbReference type="Pfam" id="PF01090">
    <property type="entry name" value="Ribosomal_S19e"/>
    <property type="match status" value="1"/>
</dbReference>
<protein>
    <recommendedName>
        <fullName evidence="6">40S ribosomal protein S19</fullName>
    </recommendedName>
</protein>
<evidence type="ECO:0008006" key="6">
    <source>
        <dbReference type="Google" id="ProtNLM"/>
    </source>
</evidence>
<dbReference type="PANTHER" id="PTHR11710">
    <property type="entry name" value="40S RIBOSOMAL PROTEIN S19"/>
    <property type="match status" value="1"/>
</dbReference>
<dbReference type="OrthoDB" id="428974at2759"/>
<dbReference type="InterPro" id="IPR001266">
    <property type="entry name" value="Ribosomal_eS19"/>
</dbReference>